<dbReference type="AlphaFoldDB" id="A0A4S4KGT8"/>
<dbReference type="Proteomes" id="UP000308199">
    <property type="component" value="Unassembled WGS sequence"/>
</dbReference>
<evidence type="ECO:0000313" key="5">
    <source>
        <dbReference type="EMBL" id="THG97455.1"/>
    </source>
</evidence>
<dbReference type="Pfam" id="PF20147">
    <property type="entry name" value="Crinkler"/>
    <property type="match status" value="1"/>
</dbReference>
<evidence type="ECO:0000256" key="1">
    <source>
        <dbReference type="ARBA" id="ARBA00004340"/>
    </source>
</evidence>
<gene>
    <name evidence="5" type="ORF">EW145_g7609</name>
</gene>
<organism evidence="5 6">
    <name type="scientific">Phellinidium pouzarii</name>
    <dbReference type="NCBI Taxonomy" id="167371"/>
    <lineage>
        <taxon>Eukaryota</taxon>
        <taxon>Fungi</taxon>
        <taxon>Dikarya</taxon>
        <taxon>Basidiomycota</taxon>
        <taxon>Agaricomycotina</taxon>
        <taxon>Agaricomycetes</taxon>
        <taxon>Hymenochaetales</taxon>
        <taxon>Hymenochaetaceae</taxon>
        <taxon>Phellinidium</taxon>
    </lineage>
</organism>
<evidence type="ECO:0000313" key="6">
    <source>
        <dbReference type="Proteomes" id="UP000308199"/>
    </source>
</evidence>
<dbReference type="OrthoDB" id="4062651at2759"/>
<dbReference type="GO" id="GO:0043657">
    <property type="term" value="C:host cell"/>
    <property type="evidence" value="ECO:0007669"/>
    <property type="project" value="UniProtKB-SubCell"/>
</dbReference>
<dbReference type="GO" id="GO:0005576">
    <property type="term" value="C:extracellular region"/>
    <property type="evidence" value="ECO:0007669"/>
    <property type="project" value="UniProtKB-SubCell"/>
</dbReference>
<comment type="caution">
    <text evidence="5">The sequence shown here is derived from an EMBL/GenBank/DDBJ whole genome shotgun (WGS) entry which is preliminary data.</text>
</comment>
<evidence type="ECO:0000256" key="2">
    <source>
        <dbReference type="ARBA" id="ARBA00004613"/>
    </source>
</evidence>
<feature type="domain" description="Crinkler effector protein N-terminal" evidence="4">
    <location>
        <begin position="14"/>
        <end position="104"/>
    </location>
</feature>
<sequence>MYVDSNRAATETLLNCLVHGGRDPIKHIFPVEIARIKTVGQLKDEIKAKLKPSLDHIPANDLLLWKVEIAADNVEHFEKDLSEYQFNSDDDLLPLEKLSDRFSSFRHPPEHPHPSASLSPAITDIRKQWCTSFPSKYSPLAGYPEVFAAYQYEDPPALCFNRPPEAASPIPTTLYHPVFGQFQDDCESYTPTRDDNTFALYFAYYMSAFYGVKDRREEQIWAAFSDYGLSFNGNKSSLDGYTAGGALLEIKDEIGSPGADPLLQGAWSYINSIRETLDNNFNLPCLIIYIFGGHIGFAGAVWTDTPHLQVLCPVLPLFYHRTDMEMRERAARCFGATKKANLTLQSLYDRELKNGTRDTAPQLMFPYPTEYVSLLDSTTRGFTYVSSLEKGKLVFRVKSGSDDICIKFVRQYSKEAHTTCASMGFAPTLRGFQYLPGGWYMVVMDFIDETYAELNGLDKSVKAGFEDEIRKNVELCIEKDMCMETFGKRTLW</sequence>
<name>A0A4S4KGT8_9AGAM</name>
<evidence type="ECO:0000259" key="4">
    <source>
        <dbReference type="Pfam" id="PF20147"/>
    </source>
</evidence>
<proteinExistence type="predicted"/>
<evidence type="ECO:0000256" key="3">
    <source>
        <dbReference type="ARBA" id="ARBA00022525"/>
    </source>
</evidence>
<dbReference type="InterPro" id="IPR045379">
    <property type="entry name" value="Crinkler_N"/>
</dbReference>
<reference evidence="5 6" key="1">
    <citation type="submission" date="2019-02" db="EMBL/GenBank/DDBJ databases">
        <title>Genome sequencing of the rare red list fungi Phellinidium pouzarii.</title>
        <authorList>
            <person name="Buettner E."/>
            <person name="Kellner H."/>
        </authorList>
    </citation>
    <scope>NUCLEOTIDE SEQUENCE [LARGE SCALE GENOMIC DNA]</scope>
    <source>
        <strain evidence="5 6">DSM 108285</strain>
    </source>
</reference>
<keyword evidence="6" id="KW-1185">Reference proteome</keyword>
<accession>A0A4S4KGT8</accession>
<comment type="subcellular location">
    <subcellularLocation>
        <location evidence="1">Host cell</location>
    </subcellularLocation>
    <subcellularLocation>
        <location evidence="2">Secreted</location>
    </subcellularLocation>
</comment>
<keyword evidence="3" id="KW-0964">Secreted</keyword>
<dbReference type="EMBL" id="SGPK01000801">
    <property type="protein sequence ID" value="THG97455.1"/>
    <property type="molecule type" value="Genomic_DNA"/>
</dbReference>
<protein>
    <recommendedName>
        <fullName evidence="4">Crinkler effector protein N-terminal domain-containing protein</fullName>
    </recommendedName>
</protein>